<feature type="compositionally biased region" description="Polar residues" evidence="5">
    <location>
        <begin position="62"/>
        <end position="72"/>
    </location>
</feature>
<dbReference type="EMBL" id="JALLBG020000073">
    <property type="protein sequence ID" value="KAL3767727.1"/>
    <property type="molecule type" value="Genomic_DNA"/>
</dbReference>
<feature type="compositionally biased region" description="Acidic residues" evidence="5">
    <location>
        <begin position="470"/>
        <end position="479"/>
    </location>
</feature>
<protein>
    <recommendedName>
        <fullName evidence="6">HSF-type DNA-binding domain-containing protein</fullName>
    </recommendedName>
</protein>
<dbReference type="GO" id="GO:0005634">
    <property type="term" value="C:nucleus"/>
    <property type="evidence" value="ECO:0007669"/>
    <property type="project" value="UniProtKB-SubCell"/>
</dbReference>
<dbReference type="Pfam" id="PF00447">
    <property type="entry name" value="HSF_DNA-bind"/>
    <property type="match status" value="1"/>
</dbReference>
<dbReference type="PANTHER" id="PTHR10015:SF206">
    <property type="entry name" value="HSF-TYPE DNA-BINDING DOMAIN-CONTAINING PROTEIN"/>
    <property type="match status" value="1"/>
</dbReference>
<dbReference type="PANTHER" id="PTHR10015">
    <property type="entry name" value="HEAT SHOCK TRANSCRIPTION FACTOR"/>
    <property type="match status" value="1"/>
</dbReference>
<feature type="compositionally biased region" description="Low complexity" evidence="5">
    <location>
        <begin position="248"/>
        <end position="264"/>
    </location>
</feature>
<keyword evidence="3" id="KW-0539">Nucleus</keyword>
<evidence type="ECO:0000256" key="4">
    <source>
        <dbReference type="RuleBase" id="RU004020"/>
    </source>
</evidence>
<feature type="compositionally biased region" description="Low complexity" evidence="5">
    <location>
        <begin position="504"/>
        <end position="522"/>
    </location>
</feature>
<dbReference type="SUPFAM" id="SSF46785">
    <property type="entry name" value="Winged helix' DNA-binding domain"/>
    <property type="match status" value="1"/>
</dbReference>
<dbReference type="GO" id="GO:0003677">
    <property type="term" value="F:DNA binding"/>
    <property type="evidence" value="ECO:0007669"/>
    <property type="project" value="UniProtKB-KW"/>
</dbReference>
<evidence type="ECO:0000313" key="7">
    <source>
        <dbReference type="EMBL" id="KAL3767727.1"/>
    </source>
</evidence>
<feature type="region of interest" description="Disordered" evidence="5">
    <location>
        <begin position="246"/>
        <end position="299"/>
    </location>
</feature>
<evidence type="ECO:0000256" key="5">
    <source>
        <dbReference type="SAM" id="MobiDB-lite"/>
    </source>
</evidence>
<organism evidence="7 8">
    <name type="scientific">Discostella pseudostelligera</name>
    <dbReference type="NCBI Taxonomy" id="259834"/>
    <lineage>
        <taxon>Eukaryota</taxon>
        <taxon>Sar</taxon>
        <taxon>Stramenopiles</taxon>
        <taxon>Ochrophyta</taxon>
        <taxon>Bacillariophyta</taxon>
        <taxon>Coscinodiscophyceae</taxon>
        <taxon>Thalassiosirophycidae</taxon>
        <taxon>Stephanodiscales</taxon>
        <taxon>Stephanodiscaceae</taxon>
        <taxon>Discostella</taxon>
    </lineage>
</organism>
<accession>A0ABD3MVK2</accession>
<feature type="compositionally biased region" description="Low complexity" evidence="5">
    <location>
        <begin position="126"/>
        <end position="141"/>
    </location>
</feature>
<evidence type="ECO:0000259" key="6">
    <source>
        <dbReference type="SMART" id="SM00415"/>
    </source>
</evidence>
<feature type="region of interest" description="Disordered" evidence="5">
    <location>
        <begin position="100"/>
        <end position="159"/>
    </location>
</feature>
<sequence>MAENLEESPSVDDAAAAAAATPYASAAGGEGGGTAGTKRKKKPPSPRTASMKGVSGSENDHNQGSGCSNVTASPALGAKAKASFATGKDDDGAEHYTTYHHHQHHHPMVTDHDHQDTDADSHEMMSTTSTAASVFTTHHSSPSGASATSRERGLSSSSTFDVTANTNTAASRSAATFLHHVGVPPSSSLPSNLSKSAVAHLANSPAERRGSGFLLLAAEAYEAAERTQLRADAIRQVAMELAHAAATAASLPPSSSTRPRSSSGGSSGSGGVDVGVSGGGGGNSSSSSRGAVGSSSASSLHRQYEDVMLHHHSSALHGFRPSYATAGTTSTSASNPTTGAVGLESHFPKVDNHFREQIYMAAAKMQMHHHHSPPQASQQHQHHHVLAPNVSEWNASHHQQHVTDEVPTSTRSSKRKRAATSSTTMPFSTSSEGKGYSMTYAVPPLPPPTPAHYTPSMIHQSYLKPSKSPEDEDGSDEGGDAGTAWNDANLKPASSTSPPRGVGKKTSSSNPSSNKATTTSSAKHVYHDYASLPDSEHYVRKKTGGVMMPFPEKLMNMLDKESNLHPAVVSWLSHGRAFIVRKPKIFTNEIMAGYFRQSKLTSFQRQLNLYGFRRITQGADAGAYYHELFLRGRPKLCMRMQRQKVKGTGHKQPTDVASEPNLYALPALEMLEGDEQDEEQEEGEEETNDDNDNDADADYGHDDMPPPLSLPDSIGRHTPPPQSSKDYSSGNTMSPEFPPSSSSSSTLYNSPNIRAATLLRRLSGVNHTINTPPYGGGGTLSTYLDSSSTSVLANSASAEVAGVGGSMHGFRLTPSSYRSCARDDAAAEAMTALGNHRSEYHSHHRSSSDSSNTSSSLKDDTPKMEYV</sequence>
<dbReference type="InterPro" id="IPR000232">
    <property type="entry name" value="HSF_DNA-bd"/>
</dbReference>
<dbReference type="Gene3D" id="1.10.10.10">
    <property type="entry name" value="Winged helix-like DNA-binding domain superfamily/Winged helix DNA-binding domain"/>
    <property type="match status" value="1"/>
</dbReference>
<feature type="region of interest" description="Disordered" evidence="5">
    <location>
        <begin position="1"/>
        <end position="72"/>
    </location>
</feature>
<comment type="similarity">
    <text evidence="4">Belongs to the HSF family.</text>
</comment>
<comment type="subcellular location">
    <subcellularLocation>
        <location evidence="1">Nucleus</location>
    </subcellularLocation>
</comment>
<evidence type="ECO:0000313" key="8">
    <source>
        <dbReference type="Proteomes" id="UP001530293"/>
    </source>
</evidence>
<feature type="compositionally biased region" description="Polar residues" evidence="5">
    <location>
        <begin position="142"/>
        <end position="159"/>
    </location>
</feature>
<feature type="compositionally biased region" description="Basic and acidic residues" evidence="5">
    <location>
        <begin position="857"/>
        <end position="867"/>
    </location>
</feature>
<reference evidence="7 8" key="1">
    <citation type="submission" date="2024-10" db="EMBL/GenBank/DDBJ databases">
        <title>Updated reference genomes for cyclostephanoid diatoms.</title>
        <authorList>
            <person name="Roberts W.R."/>
            <person name="Alverson A.J."/>
        </authorList>
    </citation>
    <scope>NUCLEOTIDE SEQUENCE [LARGE SCALE GENOMIC DNA]</scope>
    <source>
        <strain evidence="7 8">AJA232-27</strain>
    </source>
</reference>
<evidence type="ECO:0000256" key="2">
    <source>
        <dbReference type="ARBA" id="ARBA00023125"/>
    </source>
</evidence>
<feature type="region of interest" description="Disordered" evidence="5">
    <location>
        <begin position="395"/>
        <end position="434"/>
    </location>
</feature>
<keyword evidence="2" id="KW-0238">DNA-binding</keyword>
<name>A0ABD3MVK2_9STRA</name>
<feature type="compositionally biased region" description="Basic and acidic residues" evidence="5">
    <location>
        <begin position="108"/>
        <end position="123"/>
    </location>
</feature>
<comment type="caution">
    <text evidence="7">The sequence shown here is derived from an EMBL/GenBank/DDBJ whole genome shotgun (WGS) entry which is preliminary data.</text>
</comment>
<keyword evidence="8" id="KW-1185">Reference proteome</keyword>
<dbReference type="Proteomes" id="UP001530293">
    <property type="component" value="Unassembled WGS sequence"/>
</dbReference>
<evidence type="ECO:0000256" key="3">
    <source>
        <dbReference type="ARBA" id="ARBA00023242"/>
    </source>
</evidence>
<dbReference type="FunFam" id="1.10.10.10:FF:000479">
    <property type="entry name" value="Predicted protein"/>
    <property type="match status" value="1"/>
</dbReference>
<feature type="compositionally biased region" description="Polar residues" evidence="5">
    <location>
        <begin position="723"/>
        <end position="733"/>
    </location>
</feature>
<evidence type="ECO:0000256" key="1">
    <source>
        <dbReference type="ARBA" id="ARBA00004123"/>
    </source>
</evidence>
<dbReference type="InterPro" id="IPR036390">
    <property type="entry name" value="WH_DNA-bd_sf"/>
</dbReference>
<feature type="compositionally biased region" description="Low complexity" evidence="5">
    <location>
        <begin position="419"/>
        <end position="431"/>
    </location>
</feature>
<feature type="compositionally biased region" description="Acidic residues" evidence="5">
    <location>
        <begin position="1"/>
        <end position="10"/>
    </location>
</feature>
<feature type="region of interest" description="Disordered" evidence="5">
    <location>
        <begin position="831"/>
        <end position="867"/>
    </location>
</feature>
<feature type="compositionally biased region" description="Low complexity" evidence="5">
    <location>
        <begin position="14"/>
        <end position="27"/>
    </location>
</feature>
<dbReference type="AlphaFoldDB" id="A0ABD3MVK2"/>
<proteinExistence type="inferred from homology"/>
<dbReference type="SMART" id="SM00415">
    <property type="entry name" value="HSF"/>
    <property type="match status" value="1"/>
</dbReference>
<feature type="compositionally biased region" description="Gly residues" evidence="5">
    <location>
        <begin position="265"/>
        <end position="283"/>
    </location>
</feature>
<dbReference type="InterPro" id="IPR036388">
    <property type="entry name" value="WH-like_DNA-bd_sf"/>
</dbReference>
<feature type="region of interest" description="Disordered" evidence="5">
    <location>
        <begin position="461"/>
        <end position="522"/>
    </location>
</feature>
<feature type="compositionally biased region" description="Low complexity" evidence="5">
    <location>
        <begin position="284"/>
        <end position="299"/>
    </location>
</feature>
<feature type="region of interest" description="Disordered" evidence="5">
    <location>
        <begin position="674"/>
        <end position="748"/>
    </location>
</feature>
<feature type="domain" description="HSF-type DNA-binding" evidence="6">
    <location>
        <begin position="546"/>
        <end position="643"/>
    </location>
</feature>
<feature type="compositionally biased region" description="Acidic residues" evidence="5">
    <location>
        <begin position="674"/>
        <end position="697"/>
    </location>
</feature>
<feature type="compositionally biased region" description="Low complexity" evidence="5">
    <location>
        <begin position="739"/>
        <end position="748"/>
    </location>
</feature>
<gene>
    <name evidence="7" type="ORF">ACHAWU_010351</name>
</gene>